<keyword evidence="7" id="KW-1185">Reference proteome</keyword>
<evidence type="ECO:0000256" key="3">
    <source>
        <dbReference type="ARBA" id="ARBA00022729"/>
    </source>
</evidence>
<name>A0A366F5F4_9HYPH</name>
<dbReference type="GO" id="GO:0042918">
    <property type="term" value="P:alkanesulfonate transmembrane transport"/>
    <property type="evidence" value="ECO:0007669"/>
    <property type="project" value="TreeGrafter"/>
</dbReference>
<dbReference type="Gene3D" id="3.40.190.10">
    <property type="entry name" value="Periplasmic binding protein-like II"/>
    <property type="match status" value="2"/>
</dbReference>
<gene>
    <name evidence="6" type="ORF">DFR50_12054</name>
</gene>
<dbReference type="GO" id="GO:0042597">
    <property type="term" value="C:periplasmic space"/>
    <property type="evidence" value="ECO:0007669"/>
    <property type="project" value="UniProtKB-SubCell"/>
</dbReference>
<proteinExistence type="inferred from homology"/>
<evidence type="ECO:0000256" key="2">
    <source>
        <dbReference type="ARBA" id="ARBA00010742"/>
    </source>
</evidence>
<evidence type="ECO:0000256" key="1">
    <source>
        <dbReference type="ARBA" id="ARBA00004418"/>
    </source>
</evidence>
<comment type="subcellular location">
    <subcellularLocation>
        <location evidence="1">Periplasm</location>
    </subcellularLocation>
</comment>
<dbReference type="Proteomes" id="UP000253529">
    <property type="component" value="Unassembled WGS sequence"/>
</dbReference>
<dbReference type="InterPro" id="IPR010068">
    <property type="entry name" value="Peri-bd_TauA"/>
</dbReference>
<feature type="chain" id="PRO_5016836222" evidence="4">
    <location>
        <begin position="49"/>
        <end position="363"/>
    </location>
</feature>
<reference evidence="6 7" key="1">
    <citation type="submission" date="2018-06" db="EMBL/GenBank/DDBJ databases">
        <title>Genomic Encyclopedia of Type Strains, Phase IV (KMG-IV): sequencing the most valuable type-strain genomes for metagenomic binning, comparative biology and taxonomic classification.</title>
        <authorList>
            <person name="Goeker M."/>
        </authorList>
    </citation>
    <scope>NUCLEOTIDE SEQUENCE [LARGE SCALE GENOMIC DNA]</scope>
    <source>
        <strain evidence="6 7">DSM 24875</strain>
    </source>
</reference>
<evidence type="ECO:0000259" key="5">
    <source>
        <dbReference type="SMART" id="SM00062"/>
    </source>
</evidence>
<feature type="signal peptide" evidence="4">
    <location>
        <begin position="1"/>
        <end position="48"/>
    </location>
</feature>
<dbReference type="AlphaFoldDB" id="A0A366F5F4"/>
<comment type="caution">
    <text evidence="6">The sequence shown here is derived from an EMBL/GenBank/DDBJ whole genome shotgun (WGS) entry which is preliminary data.</text>
</comment>
<evidence type="ECO:0000256" key="4">
    <source>
        <dbReference type="SAM" id="SignalP"/>
    </source>
</evidence>
<comment type="similarity">
    <text evidence="2">Belongs to the bacterial solute-binding protein SsuA/TauA family.</text>
</comment>
<dbReference type="InterPro" id="IPR015168">
    <property type="entry name" value="SsuA/THI5"/>
</dbReference>
<protein>
    <submittedName>
        <fullName evidence="6">Taurine transport system substrate-binding protein</fullName>
    </submittedName>
</protein>
<dbReference type="SMART" id="SM00062">
    <property type="entry name" value="PBPb"/>
    <property type="match status" value="1"/>
</dbReference>
<sequence>MVDLAPAARSIGAGFGAEPGMTQVKMIRSILSAALGALALLGAGAADAADKVVVGYQTDALPSSVAIANGAFDKATGVEIDFRRFNSGAEIFAAIASGDVQVGYVGSSPFAAATSRGLDVEAFYLASISGVDEALVVRNGSGVNALADLKGKKLAAAPVSTDHYQLLALIKSLGLSEKDVQVFAIPQPDIVAGYNRGDLDGGFVWDPALTELKKTGKVLVTSKDVAEKGAPTFSAWVAAGGFAKAHPDFLKAFAAVIARYQASFVSDPAKWGPDSDNARTLAKLLGGTPADQASALKNLNLLPLPVQASDAWLGGGEKSGIAKILKETAVFLKEQKKITDVLPSYAAFVTPDAVVAAEKGSGS</sequence>
<organism evidence="6 7">
    <name type="scientific">Roseiarcus fermentans</name>
    <dbReference type="NCBI Taxonomy" id="1473586"/>
    <lineage>
        <taxon>Bacteria</taxon>
        <taxon>Pseudomonadati</taxon>
        <taxon>Pseudomonadota</taxon>
        <taxon>Alphaproteobacteria</taxon>
        <taxon>Hyphomicrobiales</taxon>
        <taxon>Roseiarcaceae</taxon>
        <taxon>Roseiarcus</taxon>
    </lineage>
</organism>
<dbReference type="PANTHER" id="PTHR30024">
    <property type="entry name" value="ALIPHATIC SULFONATES-BINDING PROTEIN-RELATED"/>
    <property type="match status" value="1"/>
</dbReference>
<dbReference type="InterPro" id="IPR001638">
    <property type="entry name" value="Solute-binding_3/MltF_N"/>
</dbReference>
<keyword evidence="3 4" id="KW-0732">Signal</keyword>
<dbReference type="Pfam" id="PF09084">
    <property type="entry name" value="NMT1"/>
    <property type="match status" value="1"/>
</dbReference>
<feature type="domain" description="Solute-binding protein family 3/N-terminal" evidence="5">
    <location>
        <begin position="51"/>
        <end position="274"/>
    </location>
</feature>
<dbReference type="PANTHER" id="PTHR30024:SF47">
    <property type="entry name" value="TAURINE-BINDING PERIPLASMIC PROTEIN"/>
    <property type="match status" value="1"/>
</dbReference>
<evidence type="ECO:0000313" key="7">
    <source>
        <dbReference type="Proteomes" id="UP000253529"/>
    </source>
</evidence>
<dbReference type="EMBL" id="QNRK01000020">
    <property type="protein sequence ID" value="RBP09854.1"/>
    <property type="molecule type" value="Genomic_DNA"/>
</dbReference>
<dbReference type="SUPFAM" id="SSF53850">
    <property type="entry name" value="Periplasmic binding protein-like II"/>
    <property type="match status" value="1"/>
</dbReference>
<dbReference type="NCBIfam" id="TIGR01729">
    <property type="entry name" value="taurine_ABC_bnd"/>
    <property type="match status" value="1"/>
</dbReference>
<accession>A0A366F5F4</accession>
<evidence type="ECO:0000313" key="6">
    <source>
        <dbReference type="EMBL" id="RBP09854.1"/>
    </source>
</evidence>